<dbReference type="GO" id="GO:0030705">
    <property type="term" value="P:cytoskeleton-dependent intracellular transport"/>
    <property type="evidence" value="ECO:0007669"/>
    <property type="project" value="TreeGrafter"/>
</dbReference>
<sequence length="279" mass="32715">MNLPNALMPGKDYLGRVWRKLRRCCCWCWVVLSSVRGKRNFLLVIETHAGIMAHCQEVTHNQENIFDLQWMEVPDMALKVLEALSRNMVFHPRRLRDEQDECTELIVDLTQDAESTPSPTSSLFSKYQQHLAVELADTKARLCCIRQELEENTEQLMDTRHAVDQLVMELQKVKQENIQLAASAWSVRAYLDELDSLRGKANHVERLEMELMHFRKKLKDADFYKACMEELREDNITLTETKSILKQQLTAAWTQVDKLYELEKENLQLKSKFQDLELD</sequence>
<protein>
    <submittedName>
        <fullName evidence="2">Uncharacterized protein</fullName>
    </submittedName>
</protein>
<evidence type="ECO:0000256" key="1">
    <source>
        <dbReference type="SAM" id="Coils"/>
    </source>
</evidence>
<dbReference type="PANTHER" id="PTHR18947:SF31">
    <property type="entry name" value="PROTEIN DAPLE"/>
    <property type="match status" value="1"/>
</dbReference>
<dbReference type="EMBL" id="JAULJE010000022">
    <property type="protein sequence ID" value="KAK1329006.1"/>
    <property type="molecule type" value="Genomic_DNA"/>
</dbReference>
<name>A0AA40HD09_CNENI</name>
<keyword evidence="3" id="KW-1185">Reference proteome</keyword>
<dbReference type="GO" id="GO:0051959">
    <property type="term" value="F:dynein light intermediate chain binding"/>
    <property type="evidence" value="ECO:0007669"/>
    <property type="project" value="TreeGrafter"/>
</dbReference>
<feature type="coiled-coil region" evidence="1">
    <location>
        <begin position="228"/>
        <end position="279"/>
    </location>
</feature>
<dbReference type="GO" id="GO:0031122">
    <property type="term" value="P:cytoplasmic microtubule organization"/>
    <property type="evidence" value="ECO:0007669"/>
    <property type="project" value="TreeGrafter"/>
</dbReference>
<dbReference type="GO" id="GO:0008017">
    <property type="term" value="F:microtubule binding"/>
    <property type="evidence" value="ECO:0007669"/>
    <property type="project" value="TreeGrafter"/>
</dbReference>
<dbReference type="PANTHER" id="PTHR18947">
    <property type="entry name" value="HOOK PROTEINS"/>
    <property type="match status" value="1"/>
</dbReference>
<dbReference type="Proteomes" id="UP001177744">
    <property type="component" value="Unassembled WGS sequence"/>
</dbReference>
<dbReference type="GO" id="GO:0005737">
    <property type="term" value="C:cytoplasm"/>
    <property type="evidence" value="ECO:0007669"/>
    <property type="project" value="TreeGrafter"/>
</dbReference>
<organism evidence="2 3">
    <name type="scientific">Cnephaeus nilssonii</name>
    <name type="common">Northern bat</name>
    <name type="synonym">Eptesicus nilssonii</name>
    <dbReference type="NCBI Taxonomy" id="3371016"/>
    <lineage>
        <taxon>Eukaryota</taxon>
        <taxon>Metazoa</taxon>
        <taxon>Chordata</taxon>
        <taxon>Craniata</taxon>
        <taxon>Vertebrata</taxon>
        <taxon>Euteleostomi</taxon>
        <taxon>Mammalia</taxon>
        <taxon>Eutheria</taxon>
        <taxon>Laurasiatheria</taxon>
        <taxon>Chiroptera</taxon>
        <taxon>Yangochiroptera</taxon>
        <taxon>Vespertilionidae</taxon>
        <taxon>Cnephaeus</taxon>
    </lineage>
</organism>
<reference evidence="2" key="1">
    <citation type="submission" date="2023-06" db="EMBL/GenBank/DDBJ databases">
        <title>Reference genome for the Northern bat (Eptesicus nilssonii), a most northern bat species.</title>
        <authorList>
            <person name="Laine V.N."/>
            <person name="Pulliainen A.T."/>
            <person name="Lilley T.M."/>
        </authorList>
    </citation>
    <scope>NUCLEOTIDE SEQUENCE</scope>
    <source>
        <strain evidence="2">BLF_Eptnil</strain>
        <tissue evidence="2">Kidney</tissue>
    </source>
</reference>
<gene>
    <name evidence="2" type="ORF">QTO34_011177</name>
</gene>
<dbReference type="GO" id="GO:0005813">
    <property type="term" value="C:centrosome"/>
    <property type="evidence" value="ECO:0007669"/>
    <property type="project" value="TreeGrafter"/>
</dbReference>
<dbReference type="AlphaFoldDB" id="A0AA40HD09"/>
<accession>A0AA40HD09</accession>
<evidence type="ECO:0000313" key="2">
    <source>
        <dbReference type="EMBL" id="KAK1329006.1"/>
    </source>
</evidence>
<comment type="caution">
    <text evidence="2">The sequence shown here is derived from an EMBL/GenBank/DDBJ whole genome shotgun (WGS) entry which is preliminary data.</text>
</comment>
<evidence type="ECO:0000313" key="3">
    <source>
        <dbReference type="Proteomes" id="UP001177744"/>
    </source>
</evidence>
<proteinExistence type="predicted"/>
<keyword evidence="1" id="KW-0175">Coiled coil</keyword>